<dbReference type="Proteomes" id="UP000825933">
    <property type="component" value="Unassembled WGS sequence"/>
</dbReference>
<name>A0A8T5UWC8_9EURY</name>
<keyword evidence="1" id="KW-1133">Transmembrane helix</keyword>
<evidence type="ECO:0000313" key="3">
    <source>
        <dbReference type="Proteomes" id="UP000825933"/>
    </source>
</evidence>
<keyword evidence="1" id="KW-0472">Membrane</keyword>
<accession>A0A8T5UWC8</accession>
<dbReference type="EMBL" id="JAIOUQ010000003">
    <property type="protein sequence ID" value="MBZ2164979.1"/>
    <property type="molecule type" value="Genomic_DNA"/>
</dbReference>
<evidence type="ECO:0000313" key="2">
    <source>
        <dbReference type="EMBL" id="MBZ2164979.1"/>
    </source>
</evidence>
<protein>
    <submittedName>
        <fullName evidence="2">Uncharacterized protein</fullName>
    </submittedName>
</protein>
<keyword evidence="1" id="KW-0812">Transmembrane</keyword>
<feature type="transmembrane region" description="Helical" evidence="1">
    <location>
        <begin position="6"/>
        <end position="30"/>
    </location>
</feature>
<dbReference type="AlphaFoldDB" id="A0A8T5UWC8"/>
<reference evidence="3" key="1">
    <citation type="journal article" date="2022" name="Microbiol. Resour. Announc.">
        <title>Draft Genome Sequence of a Methanogenic Archaeon from West Spitsbergen Permafrost.</title>
        <authorList>
            <person name="Trubitsyn V."/>
            <person name="Rivkina E."/>
            <person name="Shcherbakova V."/>
        </authorList>
    </citation>
    <scope>NUCLEOTIDE SEQUENCE [LARGE SCALE GENOMIC DNA]</scope>
    <source>
        <strain evidence="3">VT</strain>
    </source>
</reference>
<keyword evidence="3" id="KW-1185">Reference proteome</keyword>
<proteinExistence type="predicted"/>
<evidence type="ECO:0000256" key="1">
    <source>
        <dbReference type="SAM" id="Phobius"/>
    </source>
</evidence>
<dbReference type="RefSeq" id="WP_223790616.1">
    <property type="nucleotide sequence ID" value="NZ_JAIOUQ010000003.1"/>
</dbReference>
<gene>
    <name evidence="2" type="ORF">K8N75_02820</name>
</gene>
<comment type="caution">
    <text evidence="2">The sequence shown here is derived from an EMBL/GenBank/DDBJ whole genome shotgun (WGS) entry which is preliminary data.</text>
</comment>
<organism evidence="2 3">
    <name type="scientific">Methanobacterium spitsbergense</name>
    <dbReference type="NCBI Taxonomy" id="2874285"/>
    <lineage>
        <taxon>Archaea</taxon>
        <taxon>Methanobacteriati</taxon>
        <taxon>Methanobacteriota</taxon>
        <taxon>Methanomada group</taxon>
        <taxon>Methanobacteria</taxon>
        <taxon>Methanobacteriales</taxon>
        <taxon>Methanobacteriaceae</taxon>
        <taxon>Methanobacterium</taxon>
    </lineage>
</organism>
<sequence>MDNKGFVMSGLAFLLIIPSIILLIVLVNMINLDDSSNIMMTTDTTFHISGDVERNIPILTRQTIKETTENVVQTGNPVSNSRGVIKNRIQTKINDLISEYQNNTGINIQCNILSVDSSSDPFEVEINSTISVQKDNISYNRNIIQKVPIIGLKPTKIFSEETHEYNEIPDPLPFIKCKNYGGLKVNMGRITYGSTLSNYLNKKGVKNYTMYENSSSGLYIKKCPFDPYISHGNSNKLQTLKNCIENGYYHESNDGACFLCRLEGKAICSHYGLETFIVPAGTNKSVSTAPCSIDHVLFNDDLNGIYNGEAVEYYSTFNLYFRIFLDNGHRTKYGISNIETFSENQISNKEN</sequence>